<feature type="transmembrane region" description="Helical" evidence="1">
    <location>
        <begin position="12"/>
        <end position="31"/>
    </location>
</feature>
<comment type="caution">
    <text evidence="2">The sequence shown here is derived from an EMBL/GenBank/DDBJ whole genome shotgun (WGS) entry which is preliminary data.</text>
</comment>
<keyword evidence="1" id="KW-0812">Transmembrane</keyword>
<dbReference type="EMBL" id="JAABOO010000002">
    <property type="protein sequence ID" value="NER14183.1"/>
    <property type="molecule type" value="Genomic_DNA"/>
</dbReference>
<gene>
    <name evidence="2" type="ORF">GWK08_12080</name>
</gene>
<dbReference type="Proteomes" id="UP000468581">
    <property type="component" value="Unassembled WGS sequence"/>
</dbReference>
<feature type="transmembrane region" description="Helical" evidence="1">
    <location>
        <begin position="37"/>
        <end position="54"/>
    </location>
</feature>
<organism evidence="2 3">
    <name type="scientific">Leptobacterium flavescens</name>
    <dbReference type="NCBI Taxonomy" id="472055"/>
    <lineage>
        <taxon>Bacteria</taxon>
        <taxon>Pseudomonadati</taxon>
        <taxon>Bacteroidota</taxon>
        <taxon>Flavobacteriia</taxon>
        <taxon>Flavobacteriales</taxon>
        <taxon>Flavobacteriaceae</taxon>
        <taxon>Leptobacterium</taxon>
    </lineage>
</organism>
<keyword evidence="3" id="KW-1185">Reference proteome</keyword>
<keyword evidence="1" id="KW-0472">Membrane</keyword>
<dbReference type="AlphaFoldDB" id="A0A6P0UTK4"/>
<protein>
    <recommendedName>
        <fullName evidence="4">Isoleucyl-tRNA synthetase</fullName>
    </recommendedName>
</protein>
<evidence type="ECO:0000313" key="2">
    <source>
        <dbReference type="EMBL" id="NER14183.1"/>
    </source>
</evidence>
<evidence type="ECO:0008006" key="4">
    <source>
        <dbReference type="Google" id="ProtNLM"/>
    </source>
</evidence>
<name>A0A6P0UTK4_9FLAO</name>
<evidence type="ECO:0000313" key="3">
    <source>
        <dbReference type="Proteomes" id="UP000468581"/>
    </source>
</evidence>
<accession>A0A6P0UTK4</accession>
<evidence type="ECO:0000256" key="1">
    <source>
        <dbReference type="SAM" id="Phobius"/>
    </source>
</evidence>
<keyword evidence="1" id="KW-1133">Transmembrane helix</keyword>
<reference evidence="2 3" key="1">
    <citation type="submission" date="2020-01" db="EMBL/GenBank/DDBJ databases">
        <title>Leptobacterium flavescens.</title>
        <authorList>
            <person name="Wang G."/>
        </authorList>
    </citation>
    <scope>NUCLEOTIDE SEQUENCE [LARGE SCALE GENOMIC DNA]</scope>
    <source>
        <strain evidence="2 3">KCTC 22160</strain>
    </source>
</reference>
<proteinExistence type="predicted"/>
<dbReference type="RefSeq" id="WP_163607441.1">
    <property type="nucleotide sequence ID" value="NZ_JAABOO010000002.1"/>
</dbReference>
<sequence length="70" mass="7826">MNRLSKENTGKILYFLCIVVGAGLLFTVKWAEETRGIYVKIVGFVLIMYGLYGVSSKLVKGNQEPPEDEV</sequence>